<evidence type="ECO:0000313" key="5">
    <source>
        <dbReference type="EMBL" id="KAG5638588.1"/>
    </source>
</evidence>
<gene>
    <name evidence="5" type="ORF">H0H81_011674</name>
</gene>
<dbReference type="InterPro" id="IPR002938">
    <property type="entry name" value="FAD-bd"/>
</dbReference>
<dbReference type="Gene3D" id="3.50.50.60">
    <property type="entry name" value="FAD/NAD(P)-binding domain"/>
    <property type="match status" value="1"/>
</dbReference>
<evidence type="ECO:0000256" key="2">
    <source>
        <dbReference type="ARBA" id="ARBA00022827"/>
    </source>
</evidence>
<keyword evidence="6" id="KW-1185">Reference proteome</keyword>
<dbReference type="PANTHER" id="PTHR46720">
    <property type="entry name" value="HYDROXYLASE, PUTATIVE (AFU_ORTHOLOGUE AFUA_3G01460)-RELATED"/>
    <property type="match status" value="1"/>
</dbReference>
<dbReference type="EMBL" id="JABCKI010005754">
    <property type="protein sequence ID" value="KAG5638588.1"/>
    <property type="molecule type" value="Genomic_DNA"/>
</dbReference>
<evidence type="ECO:0000256" key="3">
    <source>
        <dbReference type="ARBA" id="ARBA00023002"/>
    </source>
</evidence>
<dbReference type="InterPro" id="IPR051104">
    <property type="entry name" value="FAD_monoxygenase"/>
</dbReference>
<dbReference type="PRINTS" id="PR00420">
    <property type="entry name" value="RNGMNOXGNASE"/>
</dbReference>
<reference evidence="5" key="1">
    <citation type="submission" date="2021-02" db="EMBL/GenBank/DDBJ databases">
        <authorList>
            <person name="Nieuwenhuis M."/>
            <person name="Van De Peppel L.J.J."/>
        </authorList>
    </citation>
    <scope>NUCLEOTIDE SEQUENCE</scope>
    <source>
        <strain evidence="5">D49</strain>
    </source>
</reference>
<reference evidence="5" key="2">
    <citation type="submission" date="2021-10" db="EMBL/GenBank/DDBJ databases">
        <title>Phylogenomics reveals ancestral predisposition of the termite-cultivated fungus Termitomyces towards a domesticated lifestyle.</title>
        <authorList>
            <person name="Auxier B."/>
            <person name="Grum-Grzhimaylo A."/>
            <person name="Cardenas M.E."/>
            <person name="Lodge J.D."/>
            <person name="Laessoe T."/>
            <person name="Pedersen O."/>
            <person name="Smith M.E."/>
            <person name="Kuyper T.W."/>
            <person name="Franco-Molano E.A."/>
            <person name="Baroni T.J."/>
            <person name="Aanen D.K."/>
        </authorList>
    </citation>
    <scope>NUCLEOTIDE SEQUENCE</scope>
    <source>
        <strain evidence="5">D49</strain>
    </source>
</reference>
<feature type="domain" description="FAD-binding" evidence="4">
    <location>
        <begin position="209"/>
        <end position="280"/>
    </location>
</feature>
<dbReference type="SUPFAM" id="SSF51905">
    <property type="entry name" value="FAD/NAD(P)-binding domain"/>
    <property type="match status" value="1"/>
</dbReference>
<dbReference type="InterPro" id="IPR036188">
    <property type="entry name" value="FAD/NAD-bd_sf"/>
</dbReference>
<dbReference type="OrthoDB" id="417877at2759"/>
<dbReference type="Proteomes" id="UP000717328">
    <property type="component" value="Unassembled WGS sequence"/>
</dbReference>
<dbReference type="GO" id="GO:0016491">
    <property type="term" value="F:oxidoreductase activity"/>
    <property type="evidence" value="ECO:0007669"/>
    <property type="project" value="UniProtKB-KW"/>
</dbReference>
<keyword evidence="3" id="KW-0560">Oxidoreductase</keyword>
<evidence type="ECO:0000259" key="4">
    <source>
        <dbReference type="Pfam" id="PF01494"/>
    </source>
</evidence>
<sequence length="344" mass="38299">MFTFHRADFQQCLLRSLPASCRTHCSKRLKSYSQQPTGSVELVFEDKSTAVCDLLIGADGLKSAVRKTFIKEKVAWAGSRGRVNEAAEYDAAVDPVWTGTVAYRALISPERLRSCAPDHPIFSAPIQNYYLGKDSYVIAYPISRGKFINFAAFTTQPDLEDTVFDGPWFSPVEKEAFTGLFTSWETEVQQLISNIDKPLRWAIHTVKPLKSFVSGSVVLIGDAAHAMTPYLGSGAGQALEDAYILASLLGHRATTPQTLHHALHVYDEIRRPKALKVAEKSRRLGQCFMLHDYDFQGISQEAVSGELKLVGEEIARLSEWTWNTPIDGLVEEALNMLLRNTALE</sequence>
<protein>
    <recommendedName>
        <fullName evidence="4">FAD-binding domain-containing protein</fullName>
    </recommendedName>
</protein>
<dbReference type="AlphaFoldDB" id="A0A9P7FUX5"/>
<keyword evidence="1" id="KW-0285">Flavoprotein</keyword>
<organism evidence="5 6">
    <name type="scientific">Sphagnurus paluster</name>
    <dbReference type="NCBI Taxonomy" id="117069"/>
    <lineage>
        <taxon>Eukaryota</taxon>
        <taxon>Fungi</taxon>
        <taxon>Dikarya</taxon>
        <taxon>Basidiomycota</taxon>
        <taxon>Agaricomycotina</taxon>
        <taxon>Agaricomycetes</taxon>
        <taxon>Agaricomycetidae</taxon>
        <taxon>Agaricales</taxon>
        <taxon>Tricholomatineae</taxon>
        <taxon>Lyophyllaceae</taxon>
        <taxon>Sphagnurus</taxon>
    </lineage>
</organism>
<dbReference type="SUPFAM" id="SSF54373">
    <property type="entry name" value="FAD-linked reductases, C-terminal domain"/>
    <property type="match status" value="1"/>
</dbReference>
<proteinExistence type="predicted"/>
<dbReference type="PANTHER" id="PTHR46720:SF3">
    <property type="entry name" value="FAD-BINDING DOMAIN-CONTAINING PROTEIN-RELATED"/>
    <property type="match status" value="1"/>
</dbReference>
<evidence type="ECO:0000256" key="1">
    <source>
        <dbReference type="ARBA" id="ARBA00022630"/>
    </source>
</evidence>
<accession>A0A9P7FUX5</accession>
<comment type="caution">
    <text evidence="5">The sequence shown here is derived from an EMBL/GenBank/DDBJ whole genome shotgun (WGS) entry which is preliminary data.</text>
</comment>
<keyword evidence="2" id="KW-0274">FAD</keyword>
<dbReference type="GO" id="GO:0044550">
    <property type="term" value="P:secondary metabolite biosynthetic process"/>
    <property type="evidence" value="ECO:0007669"/>
    <property type="project" value="TreeGrafter"/>
</dbReference>
<dbReference type="GO" id="GO:0071949">
    <property type="term" value="F:FAD binding"/>
    <property type="evidence" value="ECO:0007669"/>
    <property type="project" value="InterPro"/>
</dbReference>
<name>A0A9P7FUX5_9AGAR</name>
<dbReference type="Pfam" id="PF01494">
    <property type="entry name" value="FAD_binding_3"/>
    <property type="match status" value="1"/>
</dbReference>
<evidence type="ECO:0000313" key="6">
    <source>
        <dbReference type="Proteomes" id="UP000717328"/>
    </source>
</evidence>